<feature type="domain" description="Type II secretion system protein GspG C-terminal" evidence="2">
    <location>
        <begin position="43"/>
        <end position="108"/>
    </location>
</feature>
<organism evidence="3 4">
    <name type="scientific">Candidatus Curtissbacteria bacterium GW2011_GWA1_41_11</name>
    <dbReference type="NCBI Taxonomy" id="1618409"/>
    <lineage>
        <taxon>Bacteria</taxon>
        <taxon>Candidatus Curtissiibacteriota</taxon>
    </lineage>
</organism>
<dbReference type="SUPFAM" id="SSF54523">
    <property type="entry name" value="Pili subunits"/>
    <property type="match status" value="1"/>
</dbReference>
<evidence type="ECO:0000313" key="3">
    <source>
        <dbReference type="EMBL" id="KKR87476.1"/>
    </source>
</evidence>
<name>A0A0G0UIX0_9BACT</name>
<evidence type="ECO:0000256" key="1">
    <source>
        <dbReference type="SAM" id="MobiDB-lite"/>
    </source>
</evidence>
<reference evidence="3 4" key="1">
    <citation type="journal article" date="2015" name="Nature">
        <title>rRNA introns, odd ribosomes, and small enigmatic genomes across a large radiation of phyla.</title>
        <authorList>
            <person name="Brown C.T."/>
            <person name="Hug L.A."/>
            <person name="Thomas B.C."/>
            <person name="Sharon I."/>
            <person name="Castelle C.J."/>
            <person name="Singh A."/>
            <person name="Wilkins M.J."/>
            <person name="Williams K.H."/>
            <person name="Banfield J.F."/>
        </authorList>
    </citation>
    <scope>NUCLEOTIDE SEQUENCE [LARGE SCALE GENOMIC DNA]</scope>
</reference>
<protein>
    <recommendedName>
        <fullName evidence="2">Type II secretion system protein GspG C-terminal domain-containing protein</fullName>
    </recommendedName>
</protein>
<proteinExistence type="predicted"/>
<gene>
    <name evidence="3" type="ORF">UU34_C0004G0017</name>
</gene>
<dbReference type="Proteomes" id="UP000034854">
    <property type="component" value="Unassembled WGS sequence"/>
</dbReference>
<comment type="caution">
    <text evidence="3">The sequence shown here is derived from an EMBL/GenBank/DDBJ whole genome shotgun (WGS) entry which is preliminary data.</text>
</comment>
<dbReference type="Gene3D" id="3.30.700.10">
    <property type="entry name" value="Glycoprotein, Type 4 Pilin"/>
    <property type="match status" value="1"/>
</dbReference>
<feature type="region of interest" description="Disordered" evidence="1">
    <location>
        <begin position="164"/>
        <end position="188"/>
    </location>
</feature>
<dbReference type="EMBL" id="LCAG01000004">
    <property type="protein sequence ID" value="KKR87476.1"/>
    <property type="molecule type" value="Genomic_DNA"/>
</dbReference>
<evidence type="ECO:0000259" key="2">
    <source>
        <dbReference type="Pfam" id="PF08334"/>
    </source>
</evidence>
<evidence type="ECO:0000313" key="4">
    <source>
        <dbReference type="Proteomes" id="UP000034854"/>
    </source>
</evidence>
<dbReference type="AlphaFoldDB" id="A0A0G0UIX0"/>
<dbReference type="InterPro" id="IPR045584">
    <property type="entry name" value="Pilin-like"/>
</dbReference>
<dbReference type="Pfam" id="PF08334">
    <property type="entry name" value="T2SSG"/>
    <property type="match status" value="1"/>
</dbReference>
<accession>A0A0G0UIX0</accession>
<dbReference type="InterPro" id="IPR013545">
    <property type="entry name" value="T2SS_protein-GspG_C"/>
</dbReference>
<sequence>MFKHLILIVVLALLVIGAVGFAIQLSGTPMENKAIRYDDIRMSDFRSIKTGIENYYQDNLRVPSTLEQLTAVRVKTSMPYMKKIPKDPATKRAYTYTPAGTAQYKICATFETSSSEIEKRKTGILDSLTSTELYGEDSSHPKGQFCFTRSVSSYLQDQYGSGSSRYNNIPNLRQPPQELPMESTGGAF</sequence>